<dbReference type="Proteomes" id="UP000828048">
    <property type="component" value="Chromosome 11"/>
</dbReference>
<name>A0ACB7YK28_9ERIC</name>
<sequence>MTKSSDSRERVQRLYTKNVELENRRHKAAQARIPSDPNAWQQMRENYEAIVLEDNAFSEKHEIEYALWQLHYRRIEELRGHLSAAIASAGSTTSQDGKGPTRHGPDRITKIRSQFKTFLSEASGFYHDMILKIRAKCGLPLGYEQENQILSQDGNMSAEMKRGLIACHRCLIYLGDLARYKGLYGEAESKARDFAAASSYYMQASLLWPSSGNPHHQLAILALYSGDELVAIYRYFRSLAVDKPFSTARDNLIIAFEKNRQSYSQLPGNVKASVKMGPARMTAKGRGKGDNSKERAESNLVKESASSILETFKAFSIRFVRLNGILFTRTSLETFEEVYSIVRGDLLELLASGPHEECTFGSDAAECRLVVVRLIAILIFSVHNVSRETENQSYAEILQRSLLLQNVFTAIFEFMGLILERCIQLNDPSTSYTLPGIMVFVEWLACRQDIAVGSAVEEKQASARSFFWNHFVSFSNKLLSIGFPSFKEEEDETCFFNMSRYDESETANRLALFEDIELRGFLPLLPAQLILDFSMKNAFGSDGGNKGKSARVRRIIAAGKALANVIHVGQQTLYFDYKSKRFAFGAEPQMSDDYSHTGSWDIPRENVGGQEISSESQLNLGPQLYIEGDEEDEVIVFKPVLSEKDPDGVASNLTSSQILGSSVDNSSRVVDLECHTGAAVSVPNDGFLLQDSYNTCLRQPTSLANITPPYFQPSASTWLGEQVSTNEQHTQLSLSENGFPMKREFQSLSENGFPMKREFQHHLIPQQSFNPNATNKYAETILPCKFDSIMPLGNVLDSFSMKTSPMLPAGMRKNPVSRPVRQAGPPPGFNSVPTKLVDEHSLSGVTLKNYNPPVDDYRWLDGYQFASLTSQGMEIIKDSINQSAANGYHQPGSKINSSLGMGEKVMSNLFGGCQVGLCYQFLHCCSVANVINFLLDIRVLQAPANEQLVASFLHRMGGDNEISWDWKLRVGEGMILVWLDGRDMYNANGDV</sequence>
<evidence type="ECO:0000313" key="2">
    <source>
        <dbReference type="Proteomes" id="UP000828048"/>
    </source>
</evidence>
<gene>
    <name evidence="1" type="ORF">Vadar_006009</name>
</gene>
<organism evidence="1 2">
    <name type="scientific">Vaccinium darrowii</name>
    <dbReference type="NCBI Taxonomy" id="229202"/>
    <lineage>
        <taxon>Eukaryota</taxon>
        <taxon>Viridiplantae</taxon>
        <taxon>Streptophyta</taxon>
        <taxon>Embryophyta</taxon>
        <taxon>Tracheophyta</taxon>
        <taxon>Spermatophyta</taxon>
        <taxon>Magnoliopsida</taxon>
        <taxon>eudicotyledons</taxon>
        <taxon>Gunneridae</taxon>
        <taxon>Pentapetalae</taxon>
        <taxon>asterids</taxon>
        <taxon>Ericales</taxon>
        <taxon>Ericaceae</taxon>
        <taxon>Vaccinioideae</taxon>
        <taxon>Vaccinieae</taxon>
        <taxon>Vaccinium</taxon>
    </lineage>
</organism>
<keyword evidence="2" id="KW-1185">Reference proteome</keyword>
<evidence type="ECO:0000313" key="1">
    <source>
        <dbReference type="EMBL" id="KAH7853727.1"/>
    </source>
</evidence>
<dbReference type="EMBL" id="CM037161">
    <property type="protein sequence ID" value="KAH7853727.1"/>
    <property type="molecule type" value="Genomic_DNA"/>
</dbReference>
<reference evidence="1 2" key="1">
    <citation type="journal article" date="2021" name="Hortic Res">
        <title>High-quality reference genome and annotation aids understanding of berry development for evergreen blueberry (Vaccinium darrowii).</title>
        <authorList>
            <person name="Yu J."/>
            <person name="Hulse-Kemp A.M."/>
            <person name="Babiker E."/>
            <person name="Staton M."/>
        </authorList>
    </citation>
    <scope>NUCLEOTIDE SEQUENCE [LARGE SCALE GENOMIC DNA]</scope>
    <source>
        <strain evidence="2">cv. NJ 8807/NJ 8810</strain>
        <tissue evidence="1">Young leaf</tissue>
    </source>
</reference>
<proteinExistence type="predicted"/>
<comment type="caution">
    <text evidence="1">The sequence shown here is derived from an EMBL/GenBank/DDBJ whole genome shotgun (WGS) entry which is preliminary data.</text>
</comment>
<protein>
    <submittedName>
        <fullName evidence="1">Uncharacterized protein</fullName>
    </submittedName>
</protein>
<accession>A0ACB7YK28</accession>